<dbReference type="SUPFAM" id="SSF57959">
    <property type="entry name" value="Leucine zipper domain"/>
    <property type="match status" value="1"/>
</dbReference>
<dbReference type="AlphaFoldDB" id="A0A8T2UGH6"/>
<evidence type="ECO:0000313" key="6">
    <source>
        <dbReference type="EMBL" id="KAH7432605.1"/>
    </source>
</evidence>
<proteinExistence type="predicted"/>
<dbReference type="GO" id="GO:0003700">
    <property type="term" value="F:DNA-binding transcription factor activity"/>
    <property type="evidence" value="ECO:0007669"/>
    <property type="project" value="InterPro"/>
</dbReference>
<dbReference type="PROSITE" id="PS00036">
    <property type="entry name" value="BZIP_BASIC"/>
    <property type="match status" value="1"/>
</dbReference>
<feature type="coiled-coil region" evidence="4">
    <location>
        <begin position="302"/>
        <end position="336"/>
    </location>
</feature>
<comment type="subcellular location">
    <subcellularLocation>
        <location evidence="1">Nucleus</location>
    </subcellularLocation>
</comment>
<accession>A0A8T2UGH6</accession>
<dbReference type="OrthoDB" id="644067at2759"/>
<protein>
    <recommendedName>
        <fullName evidence="5">BZIP domain-containing protein</fullName>
    </recommendedName>
</protein>
<evidence type="ECO:0000256" key="2">
    <source>
        <dbReference type="ARBA" id="ARBA00023125"/>
    </source>
</evidence>
<dbReference type="PANTHER" id="PTHR22952:SF175">
    <property type="entry name" value="PROTEIN ABSCISIC ACID-INSENSITIVE 5"/>
    <property type="match status" value="1"/>
</dbReference>
<evidence type="ECO:0000313" key="7">
    <source>
        <dbReference type="Proteomes" id="UP000825935"/>
    </source>
</evidence>
<evidence type="ECO:0000256" key="3">
    <source>
        <dbReference type="ARBA" id="ARBA00023242"/>
    </source>
</evidence>
<dbReference type="InterPro" id="IPR004827">
    <property type="entry name" value="bZIP"/>
</dbReference>
<dbReference type="Pfam" id="PF00170">
    <property type="entry name" value="bZIP_1"/>
    <property type="match status" value="1"/>
</dbReference>
<dbReference type="GO" id="GO:0005634">
    <property type="term" value="C:nucleus"/>
    <property type="evidence" value="ECO:0007669"/>
    <property type="project" value="UniProtKB-SubCell"/>
</dbReference>
<gene>
    <name evidence="6" type="ORF">KP509_07G030400</name>
</gene>
<evidence type="ECO:0000256" key="4">
    <source>
        <dbReference type="SAM" id="Coils"/>
    </source>
</evidence>
<dbReference type="EMBL" id="CM035412">
    <property type="protein sequence ID" value="KAH7432605.1"/>
    <property type="molecule type" value="Genomic_DNA"/>
</dbReference>
<dbReference type="InterPro" id="IPR046347">
    <property type="entry name" value="bZIP_sf"/>
</dbReference>
<dbReference type="InterPro" id="IPR043452">
    <property type="entry name" value="BZIP46-like"/>
</dbReference>
<keyword evidence="3" id="KW-0539">Nucleus</keyword>
<keyword evidence="4" id="KW-0175">Coiled coil</keyword>
<evidence type="ECO:0000256" key="1">
    <source>
        <dbReference type="ARBA" id="ARBA00004123"/>
    </source>
</evidence>
<dbReference type="GO" id="GO:0003677">
    <property type="term" value="F:DNA binding"/>
    <property type="evidence" value="ECO:0007669"/>
    <property type="project" value="UniProtKB-KW"/>
</dbReference>
<dbReference type="SMART" id="SM00338">
    <property type="entry name" value="BRLZ"/>
    <property type="match status" value="1"/>
</dbReference>
<evidence type="ECO:0000259" key="5">
    <source>
        <dbReference type="PROSITE" id="PS50217"/>
    </source>
</evidence>
<dbReference type="PANTHER" id="PTHR22952">
    <property type="entry name" value="CAMP-RESPONSE ELEMENT BINDING PROTEIN-RELATED"/>
    <property type="match status" value="1"/>
</dbReference>
<dbReference type="FunFam" id="1.20.5.170:FF:000036">
    <property type="entry name" value="ABSCISIC ACID-INSENSITIVE 5-like protein 2"/>
    <property type="match status" value="1"/>
</dbReference>
<dbReference type="GO" id="GO:0045893">
    <property type="term" value="P:positive regulation of DNA-templated transcription"/>
    <property type="evidence" value="ECO:0007669"/>
    <property type="project" value="InterPro"/>
</dbReference>
<dbReference type="Gene3D" id="1.20.5.170">
    <property type="match status" value="1"/>
</dbReference>
<reference evidence="6" key="1">
    <citation type="submission" date="2021-08" db="EMBL/GenBank/DDBJ databases">
        <title>WGS assembly of Ceratopteris richardii.</title>
        <authorList>
            <person name="Marchant D.B."/>
            <person name="Chen G."/>
            <person name="Jenkins J."/>
            <person name="Shu S."/>
            <person name="Leebens-Mack J."/>
            <person name="Grimwood J."/>
            <person name="Schmutz J."/>
            <person name="Soltis P."/>
            <person name="Soltis D."/>
            <person name="Chen Z.-H."/>
        </authorList>
    </citation>
    <scope>NUCLEOTIDE SEQUENCE</scope>
    <source>
        <strain evidence="6">Whitten #5841</strain>
        <tissue evidence="6">Leaf</tissue>
    </source>
</reference>
<organism evidence="6 7">
    <name type="scientific">Ceratopteris richardii</name>
    <name type="common">Triangle waterfern</name>
    <dbReference type="NCBI Taxonomy" id="49495"/>
    <lineage>
        <taxon>Eukaryota</taxon>
        <taxon>Viridiplantae</taxon>
        <taxon>Streptophyta</taxon>
        <taxon>Embryophyta</taxon>
        <taxon>Tracheophyta</taxon>
        <taxon>Polypodiopsida</taxon>
        <taxon>Polypodiidae</taxon>
        <taxon>Polypodiales</taxon>
        <taxon>Pteridineae</taxon>
        <taxon>Pteridaceae</taxon>
        <taxon>Parkerioideae</taxon>
        <taxon>Ceratopteris</taxon>
    </lineage>
</organism>
<keyword evidence="2" id="KW-0238">DNA-binding</keyword>
<comment type="caution">
    <text evidence="6">The sequence shown here is derived from an EMBL/GenBank/DDBJ whole genome shotgun (WGS) entry which is preliminary data.</text>
</comment>
<dbReference type="CDD" id="cd14707">
    <property type="entry name" value="bZIP_plant_BZIP46"/>
    <property type="match status" value="1"/>
</dbReference>
<dbReference type="PROSITE" id="PS50217">
    <property type="entry name" value="BZIP"/>
    <property type="match status" value="1"/>
</dbReference>
<feature type="domain" description="BZIP" evidence="5">
    <location>
        <begin position="284"/>
        <end position="329"/>
    </location>
</feature>
<keyword evidence="7" id="KW-1185">Reference proteome</keyword>
<name>A0A8T2UGH6_CERRI</name>
<dbReference type="EMBL" id="CM035412">
    <property type="protein sequence ID" value="KAH7432604.1"/>
    <property type="molecule type" value="Genomic_DNA"/>
</dbReference>
<dbReference type="Proteomes" id="UP000825935">
    <property type="component" value="Chromosome 7"/>
</dbReference>
<sequence length="356" mass="39451">MVTRTMPSSAINGGFGQDLARQPSILSFTLDEFQNAIAEPGKPFGSMNMEEFVRNLWTAEESQAMAVAMASTTDNTSLLRQQSLQRLNSLSLTSALSKKTVEDVWKDIQRHSTADLVEGQHRHAQQQKNMGIFGEMTLEDFLVRAGALKNEADASSRLTGGDSNTVPVYSAGIPPPNVLSNSLPPSMNLVTCPNLPTDWMNFNSHPHQQMLQQAEAAAAAKRGLTPPSHMIPSGNSALYEGLGVLTDGPGLGQESNLSLSPAVSEYAMHGRKRYASEAVIEKTMERRQKRMIKNRESAARSRARKQAYTVELEAEVARLKQENERLKQQQALESRLPDSRFLQHEKVHVLRRVQSW</sequence>